<dbReference type="VEuPathDB" id="FungiDB:BO97DRAFT_422953"/>
<name>A0A395I2X6_ASPHC</name>
<organism evidence="2 3">
    <name type="scientific">Aspergillus homomorphus (strain CBS 101889)</name>
    <dbReference type="NCBI Taxonomy" id="1450537"/>
    <lineage>
        <taxon>Eukaryota</taxon>
        <taxon>Fungi</taxon>
        <taxon>Dikarya</taxon>
        <taxon>Ascomycota</taxon>
        <taxon>Pezizomycotina</taxon>
        <taxon>Eurotiomycetes</taxon>
        <taxon>Eurotiomycetidae</taxon>
        <taxon>Eurotiales</taxon>
        <taxon>Aspergillaceae</taxon>
        <taxon>Aspergillus</taxon>
        <taxon>Aspergillus subgen. Circumdati</taxon>
    </lineage>
</organism>
<evidence type="ECO:0000313" key="2">
    <source>
        <dbReference type="EMBL" id="RAL14039.1"/>
    </source>
</evidence>
<dbReference type="Proteomes" id="UP000248961">
    <property type="component" value="Unassembled WGS sequence"/>
</dbReference>
<dbReference type="InterPro" id="IPR018606">
    <property type="entry name" value="Arb1"/>
</dbReference>
<dbReference type="RefSeq" id="XP_025553193.1">
    <property type="nucleotide sequence ID" value="XM_025696840.1"/>
</dbReference>
<evidence type="ECO:0008006" key="4">
    <source>
        <dbReference type="Google" id="ProtNLM"/>
    </source>
</evidence>
<proteinExistence type="predicted"/>
<evidence type="ECO:0000256" key="1">
    <source>
        <dbReference type="SAM" id="MobiDB-lite"/>
    </source>
</evidence>
<dbReference type="GeneID" id="37201129"/>
<keyword evidence="3" id="KW-1185">Reference proteome</keyword>
<dbReference type="Pfam" id="PF09692">
    <property type="entry name" value="Arb1"/>
    <property type="match status" value="1"/>
</dbReference>
<dbReference type="STRING" id="1450537.A0A395I2X6"/>
<dbReference type="GO" id="GO:0033167">
    <property type="term" value="C:ARC complex"/>
    <property type="evidence" value="ECO:0007669"/>
    <property type="project" value="InterPro"/>
</dbReference>
<reference evidence="2 3" key="1">
    <citation type="submission" date="2018-02" db="EMBL/GenBank/DDBJ databases">
        <title>The genomes of Aspergillus section Nigri reveals drivers in fungal speciation.</title>
        <authorList>
            <consortium name="DOE Joint Genome Institute"/>
            <person name="Vesth T.C."/>
            <person name="Nybo J."/>
            <person name="Theobald S."/>
            <person name="Brandl J."/>
            <person name="Frisvad J.C."/>
            <person name="Nielsen K.F."/>
            <person name="Lyhne E.K."/>
            <person name="Kogle M.E."/>
            <person name="Kuo A."/>
            <person name="Riley R."/>
            <person name="Clum A."/>
            <person name="Nolan M."/>
            <person name="Lipzen A."/>
            <person name="Salamov A."/>
            <person name="Henrissat B."/>
            <person name="Wiebenga A."/>
            <person name="De vries R.P."/>
            <person name="Grigoriev I.V."/>
            <person name="Mortensen U.H."/>
            <person name="Andersen M.R."/>
            <person name="Baker S.E."/>
        </authorList>
    </citation>
    <scope>NUCLEOTIDE SEQUENCE [LARGE SCALE GENOMIC DNA]</scope>
    <source>
        <strain evidence="2 3">CBS 101889</strain>
    </source>
</reference>
<gene>
    <name evidence="2" type="ORF">BO97DRAFT_422953</name>
</gene>
<dbReference type="OrthoDB" id="435402at2759"/>
<accession>A0A395I2X6</accession>
<dbReference type="GO" id="GO:0031047">
    <property type="term" value="P:regulatory ncRNA-mediated gene silencing"/>
    <property type="evidence" value="ECO:0007669"/>
    <property type="project" value="InterPro"/>
</dbReference>
<protein>
    <recommendedName>
        <fullName evidence="4">Argonaute complex, subunit Arb1</fullName>
    </recommendedName>
</protein>
<dbReference type="EMBL" id="KZ824276">
    <property type="protein sequence ID" value="RAL14039.1"/>
    <property type="molecule type" value="Genomic_DNA"/>
</dbReference>
<dbReference type="AlphaFoldDB" id="A0A395I2X6"/>
<feature type="region of interest" description="Disordered" evidence="1">
    <location>
        <begin position="57"/>
        <end position="97"/>
    </location>
</feature>
<feature type="compositionally biased region" description="Basic residues" evidence="1">
    <location>
        <begin position="68"/>
        <end position="84"/>
    </location>
</feature>
<evidence type="ECO:0000313" key="3">
    <source>
        <dbReference type="Proteomes" id="UP000248961"/>
    </source>
</evidence>
<sequence length="499" mass="55913">MGDVEVIPPSILLPASSPVTQTGNASAQLCSNIGSVLNVRSIGSAAAQPQTVTFEEQVTPEISDSIKPKKKKKNSKKPKSKRGLGKPTGFEEYYGDAPMTPAEHEAEQVLYDPSRPIRHRIEDALQRYQGKRRLENNRRAIFLKYLAYGGVDVSPRMFVGSDQKDLQELDSEQVLQAKTQSTIENDTAELTIDFDAVVRGYLTSYFPSYFNPETEDMVKLGTVTIRNFLSYLLYHDVCPEHKDNIDQARKSCDIATTELWKNQQFMAKGPGQFNKACSTLFGGYLYDFNLEGDLEGPWADGPPMTRSMAYRVVKLALVGAASDEVARKFRDIDLQGDVRAKRVEDIDGFEIMTVGPPNDDALDFYKEYAFDLIPAGKITAKAYWDPAKASYDMTAEESKARERDSPPIFKFFLEQTLLQLCYPGMKVITPVWKTNVGFHYFEETFNAYGTIYTVLANDLMMGWKKPKPIKDTADGDEMEADEIDAAGQDGEIADLEDIL</sequence>